<feature type="compositionally biased region" description="Basic residues" evidence="2">
    <location>
        <begin position="1"/>
        <end position="11"/>
    </location>
</feature>
<comment type="similarity">
    <text evidence="1">Belongs to the ataxin-2 family.</text>
</comment>
<proteinExistence type="inferred from homology"/>
<feature type="compositionally biased region" description="Polar residues" evidence="2">
    <location>
        <begin position="461"/>
        <end position="479"/>
    </location>
</feature>
<dbReference type="PANTHER" id="PTHR12854:SF7">
    <property type="entry name" value="ATAXIN-2 HOMOLOG"/>
    <property type="match status" value="1"/>
</dbReference>
<feature type="region of interest" description="Disordered" evidence="2">
    <location>
        <begin position="862"/>
        <end position="975"/>
    </location>
</feature>
<evidence type="ECO:0000313" key="4">
    <source>
        <dbReference type="EnsemblMetazoa" id="XP_038075475.1"/>
    </source>
</evidence>
<dbReference type="GO" id="GO:0010494">
    <property type="term" value="C:cytoplasmic stress granule"/>
    <property type="evidence" value="ECO:0007669"/>
    <property type="project" value="TreeGrafter"/>
</dbReference>
<evidence type="ECO:0000259" key="3">
    <source>
        <dbReference type="SMART" id="SM01272"/>
    </source>
</evidence>
<dbReference type="InterPro" id="IPR045117">
    <property type="entry name" value="ATXN2-like"/>
</dbReference>
<evidence type="ECO:0000256" key="2">
    <source>
        <dbReference type="SAM" id="MobiDB-lite"/>
    </source>
</evidence>
<dbReference type="Pfam" id="PF14438">
    <property type="entry name" value="SM-ATX"/>
    <property type="match status" value="1"/>
</dbReference>
<dbReference type="GO" id="GO:0034063">
    <property type="term" value="P:stress granule assembly"/>
    <property type="evidence" value="ECO:0007669"/>
    <property type="project" value="TreeGrafter"/>
</dbReference>
<dbReference type="GO" id="GO:0003729">
    <property type="term" value="F:mRNA binding"/>
    <property type="evidence" value="ECO:0007669"/>
    <property type="project" value="TreeGrafter"/>
</dbReference>
<feature type="region of interest" description="Disordered" evidence="2">
    <location>
        <begin position="1"/>
        <end position="33"/>
    </location>
</feature>
<dbReference type="RefSeq" id="XP_038075475.1">
    <property type="nucleotide sequence ID" value="XM_038219547.1"/>
</dbReference>
<keyword evidence="5" id="KW-1185">Reference proteome</keyword>
<accession>A0A914BHU9</accession>
<feature type="compositionally biased region" description="Low complexity" evidence="2">
    <location>
        <begin position="862"/>
        <end position="881"/>
    </location>
</feature>
<name>A0A914BHU9_PATMI</name>
<feature type="compositionally biased region" description="Basic and acidic residues" evidence="2">
    <location>
        <begin position="480"/>
        <end position="504"/>
    </location>
</feature>
<dbReference type="AlphaFoldDB" id="A0A914BHU9"/>
<feature type="compositionally biased region" description="Basic and acidic residues" evidence="2">
    <location>
        <begin position="583"/>
        <end position="593"/>
    </location>
</feature>
<feature type="region of interest" description="Disordered" evidence="2">
    <location>
        <begin position="765"/>
        <end position="815"/>
    </location>
</feature>
<organism evidence="4 5">
    <name type="scientific">Patiria miniata</name>
    <name type="common">Bat star</name>
    <name type="synonym">Asterina miniata</name>
    <dbReference type="NCBI Taxonomy" id="46514"/>
    <lineage>
        <taxon>Eukaryota</taxon>
        <taxon>Metazoa</taxon>
        <taxon>Echinodermata</taxon>
        <taxon>Eleutherozoa</taxon>
        <taxon>Asterozoa</taxon>
        <taxon>Asteroidea</taxon>
        <taxon>Valvatacea</taxon>
        <taxon>Valvatida</taxon>
        <taxon>Asterinidae</taxon>
        <taxon>Patiria</taxon>
    </lineage>
</organism>
<dbReference type="GeneID" id="119743171"/>
<dbReference type="Proteomes" id="UP000887568">
    <property type="component" value="Unplaced"/>
</dbReference>
<dbReference type="InterPro" id="IPR009604">
    <property type="entry name" value="LsmAD_domain"/>
</dbReference>
<feature type="domain" description="LsmAD" evidence="3">
    <location>
        <begin position="195"/>
        <end position="262"/>
    </location>
</feature>
<feature type="region of interest" description="Disordered" evidence="2">
    <location>
        <begin position="233"/>
        <end position="618"/>
    </location>
</feature>
<feature type="compositionally biased region" description="Pro residues" evidence="2">
    <location>
        <begin position="430"/>
        <end position="448"/>
    </location>
</feature>
<feature type="compositionally biased region" description="Low complexity" evidence="2">
    <location>
        <begin position="392"/>
        <end position="406"/>
    </location>
</feature>
<dbReference type="EnsemblMetazoa" id="XM_038219547.1">
    <property type="protein sequence ID" value="XP_038075475.1"/>
    <property type="gene ID" value="LOC119743171"/>
</dbReference>
<feature type="compositionally biased region" description="Low complexity" evidence="2">
    <location>
        <begin position="891"/>
        <end position="944"/>
    </location>
</feature>
<feature type="compositionally biased region" description="Basic and acidic residues" evidence="2">
    <location>
        <begin position="521"/>
        <end position="537"/>
    </location>
</feature>
<dbReference type="Pfam" id="PF06741">
    <property type="entry name" value="LsmAD"/>
    <property type="match status" value="1"/>
</dbReference>
<protein>
    <recommendedName>
        <fullName evidence="3">LsmAD domain-containing protein</fullName>
    </recommendedName>
</protein>
<dbReference type="OMA" id="APMMMRY"/>
<dbReference type="SMART" id="SM01272">
    <property type="entry name" value="LsmAD"/>
    <property type="match status" value="1"/>
</dbReference>
<dbReference type="OrthoDB" id="2275718at2759"/>
<feature type="compositionally biased region" description="Polar residues" evidence="2">
    <location>
        <begin position="505"/>
        <end position="520"/>
    </location>
</feature>
<dbReference type="InterPro" id="IPR025852">
    <property type="entry name" value="SM_dom_ATX"/>
</dbReference>
<evidence type="ECO:0000313" key="5">
    <source>
        <dbReference type="Proteomes" id="UP000887568"/>
    </source>
</evidence>
<feature type="compositionally biased region" description="Low complexity" evidence="2">
    <location>
        <begin position="323"/>
        <end position="338"/>
    </location>
</feature>
<dbReference type="PANTHER" id="PTHR12854">
    <property type="entry name" value="ATAXIN 2-RELATED"/>
    <property type="match status" value="1"/>
</dbReference>
<feature type="compositionally biased region" description="Low complexity" evidence="2">
    <location>
        <begin position="352"/>
        <end position="383"/>
    </location>
</feature>
<feature type="compositionally biased region" description="Low complexity" evidence="2">
    <location>
        <begin position="568"/>
        <end position="577"/>
    </location>
</feature>
<evidence type="ECO:0000256" key="1">
    <source>
        <dbReference type="ARBA" id="ARBA00007503"/>
    </source>
</evidence>
<reference evidence="4" key="1">
    <citation type="submission" date="2022-11" db="UniProtKB">
        <authorList>
            <consortium name="EnsemblMetazoa"/>
        </authorList>
    </citation>
    <scope>IDENTIFICATION</scope>
</reference>
<feature type="compositionally biased region" description="Low complexity" evidence="2">
    <location>
        <begin position="953"/>
        <end position="969"/>
    </location>
</feature>
<sequence length="1088" mass="119536">MQNHGGKRGGRPRGSSARGGRMGSRGPPPMQHTQNQREILQGVYANERFTNVGATLMGCSVQVQVKSKKIYEGILCTISPQAETVLEAAHMVDQSGENSGSVPTINKIEFKASNVVSITAKHVDLEYGVKDNGDAFVTDAEIARRQNGQAGERELKEWQGAPIEGDDLSLEAVSSDPHANGWSAEEMFKTNEKRYGVTSSYDESLLEYTTGLDQSSPLYQERKEKAERIAREMEGNPGFAASARAESDDITEEDKFSGVSRGSENTGNRYIPPPMRDGTRGHSPQHASVQRRPQGPIPRLPGQGRPQMTSPHHGQPAPHPSTQAQSHPHAQSHPSHQPMGGPQQQHVYPNVQARLGQPGLQQQQQQLPLQQQMPPQSQQALPPHQLQATSHQSQPLQQQQQQQQAQPPVPQQKHYNPLPQQAPAHVHGGPRPPPPQHQVQTPPRPGQLPPTQTSPRPPGFGSQSPRSSPLPNTETTSPSIREEKPHPTPSEERQPSTEDSRKTEPSTVDRTTSDNTTVSPDKTHKNVQEKTLADLKEFSNTFNLEGKTTDEDAPSIPNTQASAASDAKPVTTDKTTPTVPPVTEDREPAKESETSSGKSSPSQPNKDKDKQLNPLAKPFIPGVVATQRAMPTKTPTPPRPQSISPSPIILQQHPNQFPQGPYILSGNPAYPGTYSMSQQTAVAQAHASQMGPKMLHKKSYQFASSTNMPRPQPPTDLPAHVIPPSVAAGQPLVSPISFQHHPNPMMTYQTQQGVPGALAGQQMIPQAGPYSMYPPKPHGVPFRPMQPQPSIQGVPQPQPAHHIHALPDTNLQGNSPVLVSSTQLQAQAGQVQPQMHAQYQHQQVQQQQQQQQQQQAQQQQQQQQHAAQQSTQQSQQQQQQQPHHHHPQPQPVVHLQQQQQQQQQQQHQHPHAQPHTTPPQQQSHGAQPSAMAQATQQQQQQQQQHRPTPSPVHHMPLPQHQAHQPPHVSQTHHLQHQQILYNPAPSTMQQGPPSMAVQSSQFQQFGGPHQYMPQYITAAPPATNITNVTRMHSEPHPHPTQANVTLVPQPGQTMNHMVPNPSHFPHILAQTQAMGQAHGQVQAYQHGN</sequence>